<dbReference type="RefSeq" id="WP_006366794.1">
    <property type="nucleotide sequence ID" value="NZ_AASE01000017.1"/>
</dbReference>
<keyword evidence="2" id="KW-1185">Reference proteome</keyword>
<reference evidence="1 2" key="1">
    <citation type="submission" date="2006-07" db="EMBL/GenBank/DDBJ databases">
        <title>Annotation of the draft genome assembly of Chlorobium ferroxidans DSM 13031.</title>
        <authorList>
            <consortium name="US DOE Joint Genome Institute (JGI-ORNL)"/>
            <person name="Larimer F."/>
            <person name="Land M."/>
            <person name="Hauser L."/>
        </authorList>
    </citation>
    <scope>NUCLEOTIDE SEQUENCE [LARGE SCALE GENOMIC DNA]</scope>
    <source>
        <strain evidence="1 2">DSM 13031</strain>
    </source>
</reference>
<reference evidence="1 2" key="2">
    <citation type="submission" date="2006-07" db="EMBL/GenBank/DDBJ databases">
        <title>Sequencing of the draft genome and assembly of Chlorobium ferroxidans DSM 13031.</title>
        <authorList>
            <consortium name="US DOE Joint Genome Institute (JGI-PGF)"/>
            <person name="Copeland A."/>
            <person name="Lucas S."/>
            <person name="Lapidus A."/>
            <person name="Barry K."/>
            <person name="Glavina del Rio T."/>
            <person name="Dalin E."/>
            <person name="Tice H."/>
            <person name="Bruce D."/>
            <person name="Pitluck S."/>
            <person name="Richardson P."/>
        </authorList>
    </citation>
    <scope>NUCLEOTIDE SEQUENCE [LARGE SCALE GENOMIC DNA]</scope>
    <source>
        <strain evidence="1 2">DSM 13031</strain>
    </source>
</reference>
<dbReference type="OrthoDB" id="595378at2"/>
<protein>
    <submittedName>
        <fullName evidence="1">Uncharacterized protein</fullName>
    </submittedName>
</protein>
<accession>Q0YQJ0</accession>
<dbReference type="AlphaFoldDB" id="Q0YQJ0"/>
<evidence type="ECO:0000313" key="1">
    <source>
        <dbReference type="EMBL" id="EAT58521.1"/>
    </source>
</evidence>
<dbReference type="EMBL" id="AASE01000017">
    <property type="protein sequence ID" value="EAT58521.1"/>
    <property type="molecule type" value="Genomic_DNA"/>
</dbReference>
<dbReference type="Proteomes" id="UP000004162">
    <property type="component" value="Unassembled WGS sequence"/>
</dbReference>
<name>Q0YQJ0_9CHLB</name>
<organism evidence="1 2">
    <name type="scientific">Chlorobium ferrooxidans DSM 13031</name>
    <dbReference type="NCBI Taxonomy" id="377431"/>
    <lineage>
        <taxon>Bacteria</taxon>
        <taxon>Pseudomonadati</taxon>
        <taxon>Chlorobiota</taxon>
        <taxon>Chlorobiia</taxon>
        <taxon>Chlorobiales</taxon>
        <taxon>Chlorobiaceae</taxon>
        <taxon>Chlorobium/Pelodictyon group</taxon>
        <taxon>Chlorobium</taxon>
    </lineage>
</organism>
<proteinExistence type="predicted"/>
<sequence length="82" mass="9302">METTYEVGGDFFREKIIAAMFYGFRAIKNPVSVTVHPELMKRIRDDFSKKVTAPKRVGGVELFFGLPVIEDPSKTTDYIAVE</sequence>
<evidence type="ECO:0000313" key="2">
    <source>
        <dbReference type="Proteomes" id="UP000004162"/>
    </source>
</evidence>
<gene>
    <name evidence="1" type="ORF">CferDRAFT_0549</name>
</gene>
<comment type="caution">
    <text evidence="1">The sequence shown here is derived from an EMBL/GenBank/DDBJ whole genome shotgun (WGS) entry which is preliminary data.</text>
</comment>